<sequence length="187" mass="19946">MRQCYRSLDGGLSSMAIFSVSLSREVTMPPTYPSQGRSFSAGSSDSSSSLDASRSGSPILMRSESRVRGGMPARFPRCSMNADPTTLFAGDLLRPFAHDVVLHPLPPSLVRLHAREPSKAAVPRMYDRESTSSLASHAVSIHGCTYCTIEPALRSGALCAGAANGAEESLGTSTERCVYVHCFLPFG</sequence>
<reference evidence="2 3" key="1">
    <citation type="journal article" date="2018" name="Biotechnol. Biofuels">
        <title>Integrative visual omics of the white-rot fungus Polyporus brumalis exposes the biotechnological potential of its oxidative enzymes for delignifying raw plant biomass.</title>
        <authorList>
            <person name="Miyauchi S."/>
            <person name="Rancon A."/>
            <person name="Drula E."/>
            <person name="Hage H."/>
            <person name="Chaduli D."/>
            <person name="Favel A."/>
            <person name="Grisel S."/>
            <person name="Henrissat B."/>
            <person name="Herpoel-Gimbert I."/>
            <person name="Ruiz-Duenas F.J."/>
            <person name="Chevret D."/>
            <person name="Hainaut M."/>
            <person name="Lin J."/>
            <person name="Wang M."/>
            <person name="Pangilinan J."/>
            <person name="Lipzen A."/>
            <person name="Lesage-Meessen L."/>
            <person name="Navarro D."/>
            <person name="Riley R."/>
            <person name="Grigoriev I.V."/>
            <person name="Zhou S."/>
            <person name="Raouche S."/>
            <person name="Rosso M.N."/>
        </authorList>
    </citation>
    <scope>NUCLEOTIDE SEQUENCE [LARGE SCALE GENOMIC DNA]</scope>
    <source>
        <strain evidence="2 3">BRFM 1820</strain>
    </source>
</reference>
<evidence type="ECO:0000256" key="1">
    <source>
        <dbReference type="SAM" id="MobiDB-lite"/>
    </source>
</evidence>
<dbReference type="AlphaFoldDB" id="A0A371D1T1"/>
<dbReference type="EMBL" id="KZ857426">
    <property type="protein sequence ID" value="RDX46510.1"/>
    <property type="molecule type" value="Genomic_DNA"/>
</dbReference>
<proteinExistence type="predicted"/>
<name>A0A371D1T1_9APHY</name>
<gene>
    <name evidence="2" type="ORF">OH76DRAFT_830962</name>
</gene>
<organism evidence="2 3">
    <name type="scientific">Lentinus brumalis</name>
    <dbReference type="NCBI Taxonomy" id="2498619"/>
    <lineage>
        <taxon>Eukaryota</taxon>
        <taxon>Fungi</taxon>
        <taxon>Dikarya</taxon>
        <taxon>Basidiomycota</taxon>
        <taxon>Agaricomycotina</taxon>
        <taxon>Agaricomycetes</taxon>
        <taxon>Polyporales</taxon>
        <taxon>Polyporaceae</taxon>
        <taxon>Lentinus</taxon>
    </lineage>
</organism>
<evidence type="ECO:0000313" key="2">
    <source>
        <dbReference type="EMBL" id="RDX46510.1"/>
    </source>
</evidence>
<dbReference type="Proteomes" id="UP000256964">
    <property type="component" value="Unassembled WGS sequence"/>
</dbReference>
<feature type="region of interest" description="Disordered" evidence="1">
    <location>
        <begin position="29"/>
        <end position="66"/>
    </location>
</feature>
<keyword evidence="3" id="KW-1185">Reference proteome</keyword>
<feature type="compositionally biased region" description="Low complexity" evidence="1">
    <location>
        <begin position="34"/>
        <end position="57"/>
    </location>
</feature>
<protein>
    <submittedName>
        <fullName evidence="2">Uncharacterized protein</fullName>
    </submittedName>
</protein>
<accession>A0A371D1T1</accession>
<evidence type="ECO:0000313" key="3">
    <source>
        <dbReference type="Proteomes" id="UP000256964"/>
    </source>
</evidence>